<accession>A0A401RDT3</accession>
<gene>
    <name evidence="2" type="ORF">chiPu_0022404</name>
</gene>
<keyword evidence="3" id="KW-1185">Reference proteome</keyword>
<comment type="caution">
    <text evidence="2">The sequence shown here is derived from an EMBL/GenBank/DDBJ whole genome shotgun (WGS) entry which is preliminary data.</text>
</comment>
<organism evidence="2 3">
    <name type="scientific">Chiloscyllium punctatum</name>
    <name type="common">Brownbanded bambooshark</name>
    <name type="synonym">Hemiscyllium punctatum</name>
    <dbReference type="NCBI Taxonomy" id="137246"/>
    <lineage>
        <taxon>Eukaryota</taxon>
        <taxon>Metazoa</taxon>
        <taxon>Chordata</taxon>
        <taxon>Craniata</taxon>
        <taxon>Vertebrata</taxon>
        <taxon>Chondrichthyes</taxon>
        <taxon>Elasmobranchii</taxon>
        <taxon>Galeomorphii</taxon>
        <taxon>Galeoidea</taxon>
        <taxon>Orectolobiformes</taxon>
        <taxon>Hemiscylliidae</taxon>
        <taxon>Chiloscyllium</taxon>
    </lineage>
</organism>
<reference evidence="2 3" key="1">
    <citation type="journal article" date="2018" name="Nat. Ecol. Evol.">
        <title>Shark genomes provide insights into elasmobranch evolution and the origin of vertebrates.</title>
        <authorList>
            <person name="Hara Y"/>
            <person name="Yamaguchi K"/>
            <person name="Onimaru K"/>
            <person name="Kadota M"/>
            <person name="Koyanagi M"/>
            <person name="Keeley SD"/>
            <person name="Tatsumi K"/>
            <person name="Tanaka K"/>
            <person name="Motone F"/>
            <person name="Kageyama Y"/>
            <person name="Nozu R"/>
            <person name="Adachi N"/>
            <person name="Nishimura O"/>
            <person name="Nakagawa R"/>
            <person name="Tanegashima C"/>
            <person name="Kiyatake I"/>
            <person name="Matsumoto R"/>
            <person name="Murakumo K"/>
            <person name="Nishida K"/>
            <person name="Terakita A"/>
            <person name="Kuratani S"/>
            <person name="Sato K"/>
            <person name="Hyodo S Kuraku.S."/>
        </authorList>
    </citation>
    <scope>NUCLEOTIDE SEQUENCE [LARGE SCALE GENOMIC DNA]</scope>
</reference>
<feature type="region of interest" description="Disordered" evidence="1">
    <location>
        <begin position="1"/>
        <end position="36"/>
    </location>
</feature>
<name>A0A401RDT3_CHIPU</name>
<dbReference type="AlphaFoldDB" id="A0A401RDT3"/>
<evidence type="ECO:0000256" key="1">
    <source>
        <dbReference type="SAM" id="MobiDB-lite"/>
    </source>
</evidence>
<feature type="non-terminal residue" evidence="2">
    <location>
        <position position="63"/>
    </location>
</feature>
<dbReference type="EMBL" id="BEZZ01007565">
    <property type="protein sequence ID" value="GCC16310.1"/>
    <property type="molecule type" value="Genomic_DNA"/>
</dbReference>
<proteinExistence type="predicted"/>
<dbReference type="Proteomes" id="UP000287033">
    <property type="component" value="Unassembled WGS sequence"/>
</dbReference>
<feature type="compositionally biased region" description="Basic and acidic residues" evidence="1">
    <location>
        <begin position="12"/>
        <end position="23"/>
    </location>
</feature>
<feature type="compositionally biased region" description="Polar residues" evidence="1">
    <location>
        <begin position="1"/>
        <end position="10"/>
    </location>
</feature>
<sequence>MTVKSMTPSHQFKKEISVLDSRRKPSKNQGQGFIKGNVSKPTIMKRMMGLKAAVSVVNTPQRI</sequence>
<evidence type="ECO:0000313" key="3">
    <source>
        <dbReference type="Proteomes" id="UP000287033"/>
    </source>
</evidence>
<protein>
    <submittedName>
        <fullName evidence="2">Uncharacterized protein</fullName>
    </submittedName>
</protein>
<evidence type="ECO:0000313" key="2">
    <source>
        <dbReference type="EMBL" id="GCC16310.1"/>
    </source>
</evidence>